<feature type="region of interest" description="Disordered" evidence="6">
    <location>
        <begin position="187"/>
        <end position="364"/>
    </location>
</feature>
<evidence type="ECO:0000256" key="1">
    <source>
        <dbReference type="ARBA" id="ARBA00004123"/>
    </source>
</evidence>
<evidence type="ECO:0000256" key="4">
    <source>
        <dbReference type="ARBA" id="ARBA00023187"/>
    </source>
</evidence>
<dbReference type="EMBL" id="JABFTP020000165">
    <property type="protein sequence ID" value="KAL3285081.1"/>
    <property type="molecule type" value="Genomic_DNA"/>
</dbReference>
<dbReference type="GO" id="GO:0008380">
    <property type="term" value="P:RNA splicing"/>
    <property type="evidence" value="ECO:0007669"/>
    <property type="project" value="UniProtKB-KW"/>
</dbReference>
<reference evidence="8 9" key="1">
    <citation type="journal article" date="2021" name="BMC Biol.">
        <title>Horizontally acquired antibacterial genes associated with adaptive radiation of ladybird beetles.</title>
        <authorList>
            <person name="Li H.S."/>
            <person name="Tang X.F."/>
            <person name="Huang Y.H."/>
            <person name="Xu Z.Y."/>
            <person name="Chen M.L."/>
            <person name="Du X.Y."/>
            <person name="Qiu B.Y."/>
            <person name="Chen P.T."/>
            <person name="Zhang W."/>
            <person name="Slipinski A."/>
            <person name="Escalona H.E."/>
            <person name="Waterhouse R.M."/>
            <person name="Zwick A."/>
            <person name="Pang H."/>
        </authorList>
    </citation>
    <scope>NUCLEOTIDE SEQUENCE [LARGE SCALE GENOMIC DNA]</scope>
    <source>
        <strain evidence="8">SYSU2018</strain>
    </source>
</reference>
<dbReference type="GO" id="GO:0006397">
    <property type="term" value="P:mRNA processing"/>
    <property type="evidence" value="ECO:0007669"/>
    <property type="project" value="UniProtKB-KW"/>
</dbReference>
<comment type="subcellular location">
    <subcellularLocation>
        <location evidence="1">Nucleus</location>
    </subcellularLocation>
</comment>
<keyword evidence="9" id="KW-1185">Reference proteome</keyword>
<feature type="compositionally biased region" description="Basic and acidic residues" evidence="6">
    <location>
        <begin position="231"/>
        <end position="330"/>
    </location>
</feature>
<feature type="compositionally biased region" description="Basic and acidic residues" evidence="6">
    <location>
        <begin position="345"/>
        <end position="364"/>
    </location>
</feature>
<evidence type="ECO:0000259" key="7">
    <source>
        <dbReference type="Pfam" id="PF15912"/>
    </source>
</evidence>
<dbReference type="PANTHER" id="PTHR23185">
    <property type="entry name" value="PROTEIN VIRILIZER HOMOLOG"/>
    <property type="match status" value="1"/>
</dbReference>
<feature type="compositionally biased region" description="Low complexity" evidence="6">
    <location>
        <begin position="187"/>
        <end position="208"/>
    </location>
</feature>
<dbReference type="AlphaFoldDB" id="A0ABD2P2F4"/>
<accession>A0ABD2P2F4</accession>
<gene>
    <name evidence="8" type="ORF">HHI36_019205</name>
</gene>
<comment type="similarity">
    <text evidence="2">Belongs to the vir family.</text>
</comment>
<evidence type="ECO:0000256" key="5">
    <source>
        <dbReference type="ARBA" id="ARBA00023242"/>
    </source>
</evidence>
<evidence type="ECO:0000313" key="9">
    <source>
        <dbReference type="Proteomes" id="UP001516400"/>
    </source>
</evidence>
<dbReference type="PANTHER" id="PTHR23185:SF0">
    <property type="entry name" value="PROTEIN VIRILIZER HOMOLOG"/>
    <property type="match status" value="1"/>
</dbReference>
<organism evidence="8 9">
    <name type="scientific">Cryptolaemus montrouzieri</name>
    <dbReference type="NCBI Taxonomy" id="559131"/>
    <lineage>
        <taxon>Eukaryota</taxon>
        <taxon>Metazoa</taxon>
        <taxon>Ecdysozoa</taxon>
        <taxon>Arthropoda</taxon>
        <taxon>Hexapoda</taxon>
        <taxon>Insecta</taxon>
        <taxon>Pterygota</taxon>
        <taxon>Neoptera</taxon>
        <taxon>Endopterygota</taxon>
        <taxon>Coleoptera</taxon>
        <taxon>Polyphaga</taxon>
        <taxon>Cucujiformia</taxon>
        <taxon>Coccinelloidea</taxon>
        <taxon>Coccinellidae</taxon>
        <taxon>Scymninae</taxon>
        <taxon>Scymnini</taxon>
        <taxon>Cryptolaemus</taxon>
    </lineage>
</organism>
<keyword evidence="5" id="KW-0539">Nucleus</keyword>
<keyword evidence="4" id="KW-0508">mRNA splicing</keyword>
<proteinExistence type="inferred from homology"/>
<comment type="caution">
    <text evidence="8">The sequence shown here is derived from an EMBL/GenBank/DDBJ whole genome shotgun (WGS) entry which is preliminary data.</text>
</comment>
<dbReference type="GO" id="GO:0005634">
    <property type="term" value="C:nucleus"/>
    <property type="evidence" value="ECO:0007669"/>
    <property type="project" value="UniProtKB-SubCell"/>
</dbReference>
<dbReference type="InterPro" id="IPR026736">
    <property type="entry name" value="Virilizer"/>
</dbReference>
<protein>
    <recommendedName>
        <fullName evidence="7">Virilizer N-terminal domain-containing protein</fullName>
    </recommendedName>
</protein>
<evidence type="ECO:0000256" key="6">
    <source>
        <dbReference type="SAM" id="MobiDB-lite"/>
    </source>
</evidence>
<dbReference type="InterPro" id="IPR031801">
    <property type="entry name" value="VIR_N"/>
</dbReference>
<name>A0ABD2P2F4_9CUCU</name>
<feature type="domain" description="Virilizer N-terminal" evidence="7">
    <location>
        <begin position="8"/>
        <end position="266"/>
    </location>
</feature>
<evidence type="ECO:0000256" key="2">
    <source>
        <dbReference type="ARBA" id="ARBA00008371"/>
    </source>
</evidence>
<dbReference type="Pfam" id="PF15912">
    <property type="entry name" value="VIR_N"/>
    <property type="match status" value="1"/>
</dbReference>
<keyword evidence="3" id="KW-0507">mRNA processing</keyword>
<feature type="compositionally biased region" description="Basic and acidic residues" evidence="6">
    <location>
        <begin position="209"/>
        <end position="222"/>
    </location>
</feature>
<evidence type="ECO:0000313" key="8">
    <source>
        <dbReference type="EMBL" id="KAL3285081.1"/>
    </source>
</evidence>
<dbReference type="Proteomes" id="UP001516400">
    <property type="component" value="Unassembled WGS sequence"/>
</dbReference>
<sequence length="696" mass="81197">MENVADFVELLFFDTFAHDNTEEINLDLVQFPKPVYVTEVRIIPLGARVQADFPGGVRLGATNPSQFKIEFFVNDLGKPGASTFESVGGFEYNQNGCINLECARDDTIRKIPTDGLVLRGWYTTITLAVYGTLTKNITEQIIQPVVNPPVVPSQSNLVEPQQILPIETEWPNENLPIPIEYDQATQPYPQTYTQPDPYQPEYQEYYNDPPKDPRNYHVENTEWNKVCPRPNEGERERDRGRDLFEKTGNHERDHRNEPDKRDRDREKAYPSGQIRERDRQPRDYRGSPRDNDHDRGTDRERTRDRSYKHEEPCRRSYGRSSEDKERDERKRPRTPPMMSPKRPKTPHEITETSQENVREQNSEDFYDKKTFKNATEEKEQIAVPVEEPSKIDIEEFEPILSDEDILDDNEQFQDLGDDFTEIGDNDDLIKLYVPGSVDLSSYVPTEHFKVSTESLEITENLKITIGICDDYFKSSITKFVAEDFNKLNTEIKEEFIHLCEKLISIIGSSEKFILITELHKQILEVNSCKWSATDIEISDQIKYVFETTVDWLKIALSYELANTQDQPIYKIRHIKCGLRIAQYCFESEIFVNFLLKNDFNIYNVLLGLYNQEFLAPSIKLMILKALDTSLIHKCSIENFLEIQNDHSGKQNGYEKEEFKSNYKKLLDELRHNCSVRLKFSLCSIIKKFIYMKVSKI</sequence>
<evidence type="ECO:0000256" key="3">
    <source>
        <dbReference type="ARBA" id="ARBA00022664"/>
    </source>
</evidence>